<dbReference type="GO" id="GO:0003690">
    <property type="term" value="F:double-stranded DNA binding"/>
    <property type="evidence" value="ECO:0007669"/>
    <property type="project" value="TreeGrafter"/>
</dbReference>
<evidence type="ECO:0000256" key="5">
    <source>
        <dbReference type="ARBA" id="ARBA00023163"/>
    </source>
</evidence>
<evidence type="ECO:0000256" key="2">
    <source>
        <dbReference type="ARBA" id="ARBA00007132"/>
    </source>
</evidence>
<comment type="caution">
    <text evidence="10">The sequence shown here is derived from an EMBL/GenBank/DDBJ whole genome shotgun (WGS) entry which is preliminary data.</text>
</comment>
<organism evidence="10 11">
    <name type="scientific">Prototheca wickerhamii</name>
    <dbReference type="NCBI Taxonomy" id="3111"/>
    <lineage>
        <taxon>Eukaryota</taxon>
        <taxon>Viridiplantae</taxon>
        <taxon>Chlorophyta</taxon>
        <taxon>core chlorophytes</taxon>
        <taxon>Trebouxiophyceae</taxon>
        <taxon>Chlorellales</taxon>
        <taxon>Chlorellaceae</taxon>
        <taxon>Prototheca</taxon>
    </lineage>
</organism>
<proteinExistence type="inferred from homology"/>
<evidence type="ECO:0000313" key="11">
    <source>
        <dbReference type="Proteomes" id="UP001255856"/>
    </source>
</evidence>
<protein>
    <recommendedName>
        <fullName evidence="8">RNA polymerase II transcription factor B subunit 2</fullName>
    </recommendedName>
</protein>
<keyword evidence="3 8" id="KW-0227">DNA damage</keyword>
<dbReference type="Gene3D" id="3.30.70.2610">
    <property type="match status" value="1"/>
</dbReference>
<feature type="domain" description="Transcription factor Tfb2 C-terminal" evidence="9">
    <location>
        <begin position="267"/>
        <end position="329"/>
    </location>
</feature>
<accession>A0AAD9IGE5</accession>
<keyword evidence="6 8" id="KW-0234">DNA repair</keyword>
<dbReference type="InterPro" id="IPR040662">
    <property type="entry name" value="Tfb2_C"/>
</dbReference>
<keyword evidence="5 8" id="KW-0804">Transcription</keyword>
<comment type="similarity">
    <text evidence="2 8">Belongs to the TFB2 family.</text>
</comment>
<dbReference type="GO" id="GO:0000439">
    <property type="term" value="C:transcription factor TFIIH core complex"/>
    <property type="evidence" value="ECO:0007669"/>
    <property type="project" value="InterPro"/>
</dbReference>
<evidence type="ECO:0000256" key="3">
    <source>
        <dbReference type="ARBA" id="ARBA00022763"/>
    </source>
</evidence>
<evidence type="ECO:0000256" key="6">
    <source>
        <dbReference type="ARBA" id="ARBA00023204"/>
    </source>
</evidence>
<evidence type="ECO:0000256" key="8">
    <source>
        <dbReference type="RuleBase" id="RU364024"/>
    </source>
</evidence>
<dbReference type="AlphaFoldDB" id="A0AAD9IGE5"/>
<dbReference type="PANTHER" id="PTHR13152">
    <property type="entry name" value="TFIIH, POLYPEPTIDE 4"/>
    <property type="match status" value="1"/>
</dbReference>
<dbReference type="EMBL" id="JASFZW010000011">
    <property type="protein sequence ID" value="KAK2076160.1"/>
    <property type="molecule type" value="Genomic_DNA"/>
</dbReference>
<evidence type="ECO:0000256" key="1">
    <source>
        <dbReference type="ARBA" id="ARBA00004123"/>
    </source>
</evidence>
<evidence type="ECO:0000256" key="7">
    <source>
        <dbReference type="ARBA" id="ARBA00023242"/>
    </source>
</evidence>
<keyword evidence="7 8" id="KW-0539">Nucleus</keyword>
<dbReference type="InterPro" id="IPR004598">
    <property type="entry name" value="TFIIH_p52/Tfb2"/>
</dbReference>
<dbReference type="Proteomes" id="UP001255856">
    <property type="component" value="Unassembled WGS sequence"/>
</dbReference>
<evidence type="ECO:0000259" key="9">
    <source>
        <dbReference type="Pfam" id="PF18307"/>
    </source>
</evidence>
<dbReference type="Pfam" id="PF18307">
    <property type="entry name" value="Tfb2_C"/>
    <property type="match status" value="1"/>
</dbReference>
<comment type="function">
    <text evidence="8">Component of the general transcription and DNA repair factor IIH (TFIIH) core complex which is involved in general and transcription-coupled nucleotide excision repair (NER) of damaged DNA.</text>
</comment>
<sequence length="340" mass="37741">MDLIEYIESLPEKQIGQLYGSASICRVVLQQLPALASQYIKPLDKLGNGLYTIDETFRQHILGSALARWGGDITEKGFNFLLMETHQQLWILVRQYISDTASTHGGCGLEVKDVLELLLQWGTAVNRQVDTATLSQTERMVALDLAQLGLFQSFQTGGSSFIVATPLAGLVSQGGEEVAARQGFIIVETNFRVYAYTSSAVQKAILRLFIKGEVLLPNIFIGSIMRQSVMDALDCGTTGEQIISYLRQHAHPRVASRVPVVPGVVTDQIRLWDKELKRLRATRAVLYSNFESGELFSRFAEFAQSAATYVSAERRQVVVPADFHEDCKAEIKRLKQALGI</sequence>
<dbReference type="PANTHER" id="PTHR13152:SF0">
    <property type="entry name" value="GENERAL TRANSCRIPTION FACTOR IIH SUBUNIT 4"/>
    <property type="match status" value="1"/>
</dbReference>
<keyword evidence="4 8" id="KW-0805">Transcription regulation</keyword>
<dbReference type="Pfam" id="PF03849">
    <property type="entry name" value="Tfb2"/>
    <property type="match status" value="1"/>
</dbReference>
<dbReference type="GO" id="GO:0006289">
    <property type="term" value="P:nucleotide-excision repair"/>
    <property type="evidence" value="ECO:0007669"/>
    <property type="project" value="InterPro"/>
</dbReference>
<evidence type="ECO:0000256" key="4">
    <source>
        <dbReference type="ARBA" id="ARBA00023015"/>
    </source>
</evidence>
<gene>
    <name evidence="10" type="ORF">QBZ16_001092</name>
</gene>
<comment type="subcellular location">
    <subcellularLocation>
        <location evidence="1 8">Nucleus</location>
    </subcellularLocation>
</comment>
<evidence type="ECO:0000313" key="10">
    <source>
        <dbReference type="EMBL" id="KAK2076160.1"/>
    </source>
</evidence>
<name>A0AAD9IGE5_PROWI</name>
<reference evidence="10" key="1">
    <citation type="submission" date="2021-01" db="EMBL/GenBank/DDBJ databases">
        <authorList>
            <person name="Eckstrom K.M.E."/>
        </authorList>
    </citation>
    <scope>NUCLEOTIDE SEQUENCE</scope>
    <source>
        <strain evidence="10">UVCC 0001</strain>
    </source>
</reference>
<dbReference type="GO" id="GO:0005675">
    <property type="term" value="C:transcription factor TFIIH holo complex"/>
    <property type="evidence" value="ECO:0007669"/>
    <property type="project" value="TreeGrafter"/>
</dbReference>
<dbReference type="GO" id="GO:0001671">
    <property type="term" value="F:ATPase activator activity"/>
    <property type="evidence" value="ECO:0007669"/>
    <property type="project" value="InterPro"/>
</dbReference>
<keyword evidence="11" id="KW-1185">Reference proteome</keyword>